<dbReference type="GO" id="GO:0016639">
    <property type="term" value="F:oxidoreductase activity, acting on the CH-NH2 group of donors, NAD or NADP as acceptor"/>
    <property type="evidence" value="ECO:0007669"/>
    <property type="project" value="InterPro"/>
</dbReference>
<evidence type="ECO:0000313" key="7">
    <source>
        <dbReference type="EMBL" id="CAB4930024.1"/>
    </source>
</evidence>
<dbReference type="SUPFAM" id="SSF51971">
    <property type="entry name" value="Nucleotide-binding domain"/>
    <property type="match status" value="2"/>
</dbReference>
<dbReference type="Gene3D" id="1.10.1060.10">
    <property type="entry name" value="Alpha-helical ferredoxin"/>
    <property type="match status" value="1"/>
</dbReference>
<dbReference type="PRINTS" id="PR00419">
    <property type="entry name" value="ADXRDTASE"/>
</dbReference>
<evidence type="ECO:0000259" key="6">
    <source>
        <dbReference type="Pfam" id="PF14691"/>
    </source>
</evidence>
<evidence type="ECO:0000256" key="2">
    <source>
        <dbReference type="ARBA" id="ARBA00023002"/>
    </source>
</evidence>
<evidence type="ECO:0000256" key="1">
    <source>
        <dbReference type="ARBA" id="ARBA00022605"/>
    </source>
</evidence>
<keyword evidence="2" id="KW-0560">Oxidoreductase</keyword>
<dbReference type="NCBIfam" id="TIGR01317">
    <property type="entry name" value="GOGAT_sm_gam"/>
    <property type="match status" value="1"/>
</dbReference>
<keyword evidence="1" id="KW-0028">Amino-acid biosynthesis</keyword>
<dbReference type="InterPro" id="IPR006005">
    <property type="entry name" value="Glut_synth_ssu1"/>
</dbReference>
<dbReference type="InterPro" id="IPR009051">
    <property type="entry name" value="Helical_ferredxn"/>
</dbReference>
<feature type="domain" description="Dihydroprymidine dehydrogenase" evidence="6">
    <location>
        <begin position="40"/>
        <end position="139"/>
    </location>
</feature>
<dbReference type="InterPro" id="IPR036188">
    <property type="entry name" value="FAD/NAD-bd_sf"/>
</dbReference>
<accession>A0A6J7II54</accession>
<evidence type="ECO:0000259" key="5">
    <source>
        <dbReference type="Pfam" id="PF07992"/>
    </source>
</evidence>
<evidence type="ECO:0000256" key="3">
    <source>
        <dbReference type="ARBA" id="ARBA00023164"/>
    </source>
</evidence>
<dbReference type="AlphaFoldDB" id="A0A6J7II54"/>
<comment type="pathway">
    <text evidence="4">Amino-acid biosynthesis.</text>
</comment>
<dbReference type="Gene3D" id="3.40.50.720">
    <property type="entry name" value="NAD(P)-binding Rossmann-like Domain"/>
    <property type="match status" value="1"/>
</dbReference>
<dbReference type="PANTHER" id="PTHR43100:SF1">
    <property type="entry name" value="GLUTAMATE SYNTHASE [NADPH] SMALL CHAIN"/>
    <property type="match status" value="1"/>
</dbReference>
<proteinExistence type="predicted"/>
<gene>
    <name evidence="7" type="ORF">UFOPK3609_01885</name>
</gene>
<dbReference type="SUPFAM" id="SSF46548">
    <property type="entry name" value="alpha-helical ferredoxin"/>
    <property type="match status" value="1"/>
</dbReference>
<protein>
    <submittedName>
        <fullName evidence="7">Unannotated protein</fullName>
    </submittedName>
</protein>
<dbReference type="GO" id="GO:0051536">
    <property type="term" value="F:iron-sulfur cluster binding"/>
    <property type="evidence" value="ECO:0007669"/>
    <property type="project" value="InterPro"/>
</dbReference>
<dbReference type="InterPro" id="IPR051394">
    <property type="entry name" value="Glutamate_Synthase"/>
</dbReference>
<dbReference type="GO" id="GO:0006537">
    <property type="term" value="P:glutamate biosynthetic process"/>
    <property type="evidence" value="ECO:0007669"/>
    <property type="project" value="UniProtKB-KW"/>
</dbReference>
<sequence length="494" mass="53084">MADSTGFLKFERSVPPRRPVDVRIRDWKEVYLERQAGGEEAFTSATLRTQAARCMDCGIPFCHHGCPLGNLIPEWNDLVRRDDWREAIERLHATNNFPEFTGRLCPAPCEGSCVLNLTESPVTIKQVEVEIIDRAFAEGWVTPQPPAELSGKKVAVVGSGPAGLAAAQQLTRAGHEVTVFERADAVGGLMRYGIPEFKMEKRHLDRRLDQMRAEGTRFVTGVEVGAEGSDVTVAQLREDFDAVVLSGGATVGRDLPAPGRELAGIHLAMEFLPYGNKQALGELDSPPINAEGKHVVIIGGGDTGADCLGTSHRQGAASVAQLEIMPEPPSSRGPKNPWPTYPMVMRVSSAHEEGGDRIYAVNTERFVDDGAGNVKAILVHDVEMVDGKFTKVEGTERELPADLVFLAMGFTGAQREGLVEGLGVDVDGRGNVVRDAEFMSSVPGVFVAGDMGRGQSLIVWAIAEGRAAAGAVDSWLTGSSMLPRPITPTAVALR</sequence>
<dbReference type="Gene3D" id="3.50.50.60">
    <property type="entry name" value="FAD/NAD(P)-binding domain"/>
    <property type="match status" value="1"/>
</dbReference>
<dbReference type="PANTHER" id="PTHR43100">
    <property type="entry name" value="GLUTAMATE SYNTHASE [NADPH] SMALL CHAIN"/>
    <property type="match status" value="1"/>
</dbReference>
<dbReference type="InterPro" id="IPR023753">
    <property type="entry name" value="FAD/NAD-binding_dom"/>
</dbReference>
<feature type="domain" description="FAD/NAD(P)-binding" evidence="5">
    <location>
        <begin position="152"/>
        <end position="465"/>
    </location>
</feature>
<dbReference type="Pfam" id="PF07992">
    <property type="entry name" value="Pyr_redox_2"/>
    <property type="match status" value="1"/>
</dbReference>
<dbReference type="Pfam" id="PF14691">
    <property type="entry name" value="Fer4_20"/>
    <property type="match status" value="1"/>
</dbReference>
<organism evidence="7">
    <name type="scientific">freshwater metagenome</name>
    <dbReference type="NCBI Taxonomy" id="449393"/>
    <lineage>
        <taxon>unclassified sequences</taxon>
        <taxon>metagenomes</taxon>
        <taxon>ecological metagenomes</taxon>
    </lineage>
</organism>
<reference evidence="7" key="1">
    <citation type="submission" date="2020-05" db="EMBL/GenBank/DDBJ databases">
        <authorList>
            <person name="Chiriac C."/>
            <person name="Salcher M."/>
            <person name="Ghai R."/>
            <person name="Kavagutti S V."/>
        </authorList>
    </citation>
    <scope>NUCLEOTIDE SEQUENCE</scope>
</reference>
<evidence type="ECO:0000256" key="4">
    <source>
        <dbReference type="ARBA" id="ARBA00029440"/>
    </source>
</evidence>
<keyword evidence="3" id="KW-0314">Glutamate biosynthesis</keyword>
<dbReference type="EMBL" id="CAFBMQ010000355">
    <property type="protein sequence ID" value="CAB4930024.1"/>
    <property type="molecule type" value="Genomic_DNA"/>
</dbReference>
<dbReference type="InterPro" id="IPR028261">
    <property type="entry name" value="DPD_II"/>
</dbReference>
<name>A0A6J7II54_9ZZZZ</name>